<proteinExistence type="predicted"/>
<reference evidence="1 2" key="1">
    <citation type="submission" date="2019-03" db="EMBL/GenBank/DDBJ databases">
        <authorList>
            <consortium name="Pathogen Informatics"/>
        </authorList>
    </citation>
    <scope>NUCLEOTIDE SEQUENCE [LARGE SCALE GENOMIC DNA]</scope>
    <source>
        <strain evidence="1 2">NCTC12126</strain>
    </source>
</reference>
<dbReference type="EMBL" id="CAADIW010000034">
    <property type="protein sequence ID" value="VFS37831.1"/>
    <property type="molecule type" value="Genomic_DNA"/>
</dbReference>
<name>A0A484YQJ9_9ENTR</name>
<protein>
    <submittedName>
        <fullName evidence="1">Uncharacterized protein</fullName>
    </submittedName>
</protein>
<dbReference type="AlphaFoldDB" id="A0A484YQJ9"/>
<organism evidence="1 2">
    <name type="scientific">Enterobacter cancerogenus</name>
    <dbReference type="NCBI Taxonomy" id="69218"/>
    <lineage>
        <taxon>Bacteria</taxon>
        <taxon>Pseudomonadati</taxon>
        <taxon>Pseudomonadota</taxon>
        <taxon>Gammaproteobacteria</taxon>
        <taxon>Enterobacterales</taxon>
        <taxon>Enterobacteriaceae</taxon>
        <taxon>Enterobacter</taxon>
        <taxon>Enterobacter cloacae complex</taxon>
    </lineage>
</organism>
<accession>A0A484YQJ9</accession>
<evidence type="ECO:0000313" key="1">
    <source>
        <dbReference type="EMBL" id="VFS37831.1"/>
    </source>
</evidence>
<sequence>MPDAAKQTQLMQAPHRRYAALSIARNRFTVRERSNRRQQMAISVNRSGVVSA</sequence>
<evidence type="ECO:0000313" key="2">
    <source>
        <dbReference type="Proteomes" id="UP000351155"/>
    </source>
</evidence>
<dbReference type="Proteomes" id="UP000351155">
    <property type="component" value="Unassembled WGS sequence"/>
</dbReference>
<gene>
    <name evidence="1" type="ORF">NCTC12126_03703</name>
</gene>